<feature type="domain" description="C2H2-type" evidence="9">
    <location>
        <begin position="250"/>
        <end position="272"/>
    </location>
</feature>
<feature type="compositionally biased region" description="Polar residues" evidence="8">
    <location>
        <begin position="17"/>
        <end position="26"/>
    </location>
</feature>
<evidence type="ECO:0000256" key="7">
    <source>
        <dbReference type="ARBA" id="ARBA00023242"/>
    </source>
</evidence>
<keyword evidence="2" id="KW-0479">Metal-binding</keyword>
<keyword evidence="4" id="KW-0863">Zinc-finger</keyword>
<evidence type="ECO:0000259" key="9">
    <source>
        <dbReference type="SMART" id="SM00355"/>
    </source>
</evidence>
<dbReference type="AlphaFoldDB" id="A0A653CZH4"/>
<feature type="region of interest" description="Disordered" evidence="8">
    <location>
        <begin position="1"/>
        <end position="26"/>
    </location>
</feature>
<name>A0A653CZH4_CALMS</name>
<dbReference type="Proteomes" id="UP000410492">
    <property type="component" value="Unassembled WGS sequence"/>
</dbReference>
<evidence type="ECO:0000256" key="5">
    <source>
        <dbReference type="ARBA" id="ARBA00022833"/>
    </source>
</evidence>
<dbReference type="EMBL" id="CAACVG010009440">
    <property type="protein sequence ID" value="VEN53277.1"/>
    <property type="molecule type" value="Genomic_DNA"/>
</dbReference>
<feature type="domain" description="C2H2-type" evidence="9">
    <location>
        <begin position="202"/>
        <end position="224"/>
    </location>
</feature>
<keyword evidence="5" id="KW-0862">Zinc</keyword>
<feature type="region of interest" description="Disordered" evidence="8">
    <location>
        <begin position="94"/>
        <end position="135"/>
    </location>
</feature>
<feature type="domain" description="C2H2-type" evidence="9">
    <location>
        <begin position="173"/>
        <end position="197"/>
    </location>
</feature>
<protein>
    <recommendedName>
        <fullName evidence="9">C2H2-type domain-containing protein</fullName>
    </recommendedName>
</protein>
<feature type="compositionally biased region" description="Polar residues" evidence="8">
    <location>
        <begin position="105"/>
        <end position="128"/>
    </location>
</feature>
<dbReference type="SMART" id="SM00355">
    <property type="entry name" value="ZnF_C2H2"/>
    <property type="match status" value="5"/>
</dbReference>
<dbReference type="GO" id="GO:0008270">
    <property type="term" value="F:zinc ion binding"/>
    <property type="evidence" value="ECO:0007669"/>
    <property type="project" value="UniProtKB-KW"/>
</dbReference>
<evidence type="ECO:0000256" key="8">
    <source>
        <dbReference type="SAM" id="MobiDB-lite"/>
    </source>
</evidence>
<keyword evidence="7" id="KW-0539">Nucleus</keyword>
<keyword evidence="6" id="KW-0238">DNA-binding</keyword>
<evidence type="ECO:0000313" key="11">
    <source>
        <dbReference type="Proteomes" id="UP000410492"/>
    </source>
</evidence>
<sequence>MSSPDKTAVSEKKSETVRNSTQIHSGTMDFNDNEIIVYQLIKKELMIIDGSDEENTETYPAEEHDLEDNHIINEKLKRARKMYERGEEERSQAILHCVNNESREAVSSQNTERQVITETSPSTSHNPQSSPPQPLSCMKCQYATVETSDFINHWLKHRSQSYEQSEATPLGTFVCEEEECHVKTATQSDLLRHVGNHSLSNYQCDFCHYTTYFRRDFLQHNDMHDIFQCTICKLQSTKKIFVQDHFEHPWICSECRFTAYHWFIMNKHMFLHHLSSDNFFVCEVCSFITTTKTVIQHTG</sequence>
<evidence type="ECO:0000256" key="1">
    <source>
        <dbReference type="ARBA" id="ARBA00004123"/>
    </source>
</evidence>
<evidence type="ECO:0000256" key="4">
    <source>
        <dbReference type="ARBA" id="ARBA00022771"/>
    </source>
</evidence>
<keyword evidence="11" id="KW-1185">Reference proteome</keyword>
<accession>A0A653CZH4</accession>
<dbReference type="PANTHER" id="PTHR24392">
    <property type="entry name" value="ZINC FINGER PROTEIN"/>
    <property type="match status" value="1"/>
</dbReference>
<proteinExistence type="predicted"/>
<gene>
    <name evidence="10" type="ORF">CALMAC_LOCUS13131</name>
</gene>
<dbReference type="InterPro" id="IPR013087">
    <property type="entry name" value="Znf_C2H2_type"/>
</dbReference>
<dbReference type="GO" id="GO:0003677">
    <property type="term" value="F:DNA binding"/>
    <property type="evidence" value="ECO:0007669"/>
    <property type="project" value="UniProtKB-KW"/>
</dbReference>
<feature type="domain" description="C2H2-type" evidence="9">
    <location>
        <begin position="135"/>
        <end position="157"/>
    </location>
</feature>
<evidence type="ECO:0000256" key="3">
    <source>
        <dbReference type="ARBA" id="ARBA00022737"/>
    </source>
</evidence>
<comment type="subcellular location">
    <subcellularLocation>
        <location evidence="1">Nucleus</location>
    </subcellularLocation>
</comment>
<keyword evidence="3" id="KW-0677">Repeat</keyword>
<evidence type="ECO:0000256" key="2">
    <source>
        <dbReference type="ARBA" id="ARBA00022723"/>
    </source>
</evidence>
<evidence type="ECO:0000313" key="10">
    <source>
        <dbReference type="EMBL" id="VEN53277.1"/>
    </source>
</evidence>
<organism evidence="10 11">
    <name type="scientific">Callosobruchus maculatus</name>
    <name type="common">Southern cowpea weevil</name>
    <name type="synonym">Pulse bruchid</name>
    <dbReference type="NCBI Taxonomy" id="64391"/>
    <lineage>
        <taxon>Eukaryota</taxon>
        <taxon>Metazoa</taxon>
        <taxon>Ecdysozoa</taxon>
        <taxon>Arthropoda</taxon>
        <taxon>Hexapoda</taxon>
        <taxon>Insecta</taxon>
        <taxon>Pterygota</taxon>
        <taxon>Neoptera</taxon>
        <taxon>Endopterygota</taxon>
        <taxon>Coleoptera</taxon>
        <taxon>Polyphaga</taxon>
        <taxon>Cucujiformia</taxon>
        <taxon>Chrysomeloidea</taxon>
        <taxon>Chrysomelidae</taxon>
        <taxon>Bruchinae</taxon>
        <taxon>Bruchini</taxon>
        <taxon>Callosobruchus</taxon>
    </lineage>
</organism>
<reference evidence="10 11" key="1">
    <citation type="submission" date="2019-01" db="EMBL/GenBank/DDBJ databases">
        <authorList>
            <person name="Sayadi A."/>
        </authorList>
    </citation>
    <scope>NUCLEOTIDE SEQUENCE [LARGE SCALE GENOMIC DNA]</scope>
</reference>
<dbReference type="GO" id="GO:0005634">
    <property type="term" value="C:nucleus"/>
    <property type="evidence" value="ECO:0007669"/>
    <property type="project" value="UniProtKB-SubCell"/>
</dbReference>
<feature type="domain" description="C2H2-type" evidence="9">
    <location>
        <begin position="227"/>
        <end position="248"/>
    </location>
</feature>
<evidence type="ECO:0000256" key="6">
    <source>
        <dbReference type="ARBA" id="ARBA00023125"/>
    </source>
</evidence>